<name>A0ABU6VPR4_9FABA</name>
<evidence type="ECO:0000256" key="1">
    <source>
        <dbReference type="SAM" id="MobiDB-lite"/>
    </source>
</evidence>
<gene>
    <name evidence="2" type="ORF">PIB30_068428</name>
</gene>
<reference evidence="2 3" key="1">
    <citation type="journal article" date="2023" name="Plants (Basel)">
        <title>Bridging the Gap: Combining Genomics and Transcriptomics Approaches to Understand Stylosanthes scabra, an Orphan Legume from the Brazilian Caatinga.</title>
        <authorList>
            <person name="Ferreira-Neto J.R.C."/>
            <person name="da Silva M.D."/>
            <person name="Binneck E."/>
            <person name="de Melo N.F."/>
            <person name="da Silva R.H."/>
            <person name="de Melo A.L.T.M."/>
            <person name="Pandolfi V."/>
            <person name="Bustamante F.O."/>
            <person name="Brasileiro-Vidal A.C."/>
            <person name="Benko-Iseppon A.M."/>
        </authorList>
    </citation>
    <scope>NUCLEOTIDE SEQUENCE [LARGE SCALE GENOMIC DNA]</scope>
    <source>
        <tissue evidence="2">Leaves</tissue>
    </source>
</reference>
<dbReference type="Proteomes" id="UP001341840">
    <property type="component" value="Unassembled WGS sequence"/>
</dbReference>
<comment type="caution">
    <text evidence="2">The sequence shown here is derived from an EMBL/GenBank/DDBJ whole genome shotgun (WGS) entry which is preliminary data.</text>
</comment>
<evidence type="ECO:0000313" key="2">
    <source>
        <dbReference type="EMBL" id="MED6174371.1"/>
    </source>
</evidence>
<proteinExistence type="predicted"/>
<accession>A0ABU6VPR4</accession>
<organism evidence="2 3">
    <name type="scientific">Stylosanthes scabra</name>
    <dbReference type="NCBI Taxonomy" id="79078"/>
    <lineage>
        <taxon>Eukaryota</taxon>
        <taxon>Viridiplantae</taxon>
        <taxon>Streptophyta</taxon>
        <taxon>Embryophyta</taxon>
        <taxon>Tracheophyta</taxon>
        <taxon>Spermatophyta</taxon>
        <taxon>Magnoliopsida</taxon>
        <taxon>eudicotyledons</taxon>
        <taxon>Gunneridae</taxon>
        <taxon>Pentapetalae</taxon>
        <taxon>rosids</taxon>
        <taxon>fabids</taxon>
        <taxon>Fabales</taxon>
        <taxon>Fabaceae</taxon>
        <taxon>Papilionoideae</taxon>
        <taxon>50 kb inversion clade</taxon>
        <taxon>dalbergioids sensu lato</taxon>
        <taxon>Dalbergieae</taxon>
        <taxon>Pterocarpus clade</taxon>
        <taxon>Stylosanthes</taxon>
    </lineage>
</organism>
<keyword evidence="3" id="KW-1185">Reference proteome</keyword>
<protein>
    <submittedName>
        <fullName evidence="2">Uncharacterized protein</fullName>
    </submittedName>
</protein>
<dbReference type="EMBL" id="JASCZI010151768">
    <property type="protein sequence ID" value="MED6174371.1"/>
    <property type="molecule type" value="Genomic_DNA"/>
</dbReference>
<sequence length="155" mass="17270">MRDANTAAVGNHQEREKERDRDRERESRRERVTLAKAPSPSSCRAAAVVDENPVAVERGGSRVLCVRRRDRNGREMEIAVELRGASRHHRVNAVHPMPCSAAVGSVPPWVTGTHRWLGCCQAVVATACTCRRLLPPSSGHNRRWKLAIEATALFF</sequence>
<feature type="compositionally biased region" description="Basic and acidic residues" evidence="1">
    <location>
        <begin position="12"/>
        <end position="33"/>
    </location>
</feature>
<evidence type="ECO:0000313" key="3">
    <source>
        <dbReference type="Proteomes" id="UP001341840"/>
    </source>
</evidence>
<feature type="region of interest" description="Disordered" evidence="1">
    <location>
        <begin position="1"/>
        <end position="39"/>
    </location>
</feature>